<dbReference type="Proteomes" id="UP001060261">
    <property type="component" value="Chromosome"/>
</dbReference>
<sequence length="526" mass="57255">MFSRAVQTVSSALRRKGNAGGIYAPAGSGGWGTLFSFSGIGNRATGQVQLNESERLQNNVGVVHTAVLRIAEDVSSLKVTVEISKRGGRWVADPQHPLQQLLTQPVPWAEGTELRHVLQQHLCLLGRAAVLVVDGTHGQPRELHLLYPQRLDALPDPVNFISQYRYQGLGGMQQYFPAFTTKPDPSGLSVLEVRIPEPTNPYGGNSAVQAGSNSITLDSEIRAYARFYFANNAVPGAVLESDQAYPGPVAAQAQKDSWNEQYQGVYNAGKLAPLWGGLKLKSIAPAFKDLAFPEITRATRQDILMHFGVPGPVLGYTDTGALGADTFSAARSVYQSQTLDPHRKRLERFFNRLATRWPGCRVVIESPVDDDLARLEKRRLDETGAGLLSRKEYRAAAGYEEDGQPDVWTMPRGTQVYHGLAPEDIAEPVAGETAPAEAQAPPEDKGAVAARYRTLWASEYRRLKHASETERPHLPAEFAQRWAAEGESLATLAGELRLAALNRSGGDLAKAYEALKAEASALAEAR</sequence>
<name>A0ABY5YGK4_9DEIO</name>
<organism evidence="1 2">
    <name type="scientific">Deinococcus rubellus</name>
    <dbReference type="NCBI Taxonomy" id="1889240"/>
    <lineage>
        <taxon>Bacteria</taxon>
        <taxon>Thermotogati</taxon>
        <taxon>Deinococcota</taxon>
        <taxon>Deinococci</taxon>
        <taxon>Deinococcales</taxon>
        <taxon>Deinococcaceae</taxon>
        <taxon>Deinococcus</taxon>
    </lineage>
</organism>
<protein>
    <submittedName>
        <fullName evidence="1">Phage portal protein</fullName>
    </submittedName>
</protein>
<dbReference type="InterPro" id="IPR006944">
    <property type="entry name" value="Phage/GTA_portal"/>
</dbReference>
<gene>
    <name evidence="1" type="ORF">N0D28_00465</name>
</gene>
<accession>A0ABY5YGK4</accession>
<evidence type="ECO:0000313" key="1">
    <source>
        <dbReference type="EMBL" id="UWX64188.1"/>
    </source>
</evidence>
<keyword evidence="2" id="KW-1185">Reference proteome</keyword>
<proteinExistence type="predicted"/>
<evidence type="ECO:0000313" key="2">
    <source>
        <dbReference type="Proteomes" id="UP001060261"/>
    </source>
</evidence>
<dbReference type="RefSeq" id="WP_260560463.1">
    <property type="nucleotide sequence ID" value="NZ_BAABEC010000167.1"/>
</dbReference>
<dbReference type="EMBL" id="CP104213">
    <property type="protein sequence ID" value="UWX64188.1"/>
    <property type="molecule type" value="Genomic_DNA"/>
</dbReference>
<dbReference type="Pfam" id="PF04860">
    <property type="entry name" value="Phage_portal"/>
    <property type="match status" value="1"/>
</dbReference>
<reference evidence="1" key="1">
    <citation type="submission" date="2022-09" db="EMBL/GenBank/DDBJ databases">
        <title>genome sequence of Deinococcus rubellus.</title>
        <authorList>
            <person name="Srinivasan S."/>
        </authorList>
    </citation>
    <scope>NUCLEOTIDE SEQUENCE</scope>
    <source>
        <strain evidence="1">Ant6</strain>
    </source>
</reference>